<evidence type="ECO:0000259" key="3">
    <source>
        <dbReference type="PROSITE" id="PS50943"/>
    </source>
</evidence>
<dbReference type="AlphaFoldDB" id="A0A7L6N8H9"/>
<keyword evidence="5" id="KW-1185">Reference proteome</keyword>
<dbReference type="InterPro" id="IPR010982">
    <property type="entry name" value="Lambda_DNA-bd_dom_sf"/>
</dbReference>
<keyword evidence="1" id="KW-0238">DNA-binding</keyword>
<dbReference type="SUPFAM" id="SSF47413">
    <property type="entry name" value="lambda repressor-like DNA-binding domains"/>
    <property type="match status" value="1"/>
</dbReference>
<keyword evidence="2" id="KW-0472">Membrane</keyword>
<dbReference type="CDD" id="cd00093">
    <property type="entry name" value="HTH_XRE"/>
    <property type="match status" value="1"/>
</dbReference>
<dbReference type="RefSeq" id="WP_312031678.1">
    <property type="nucleotide sequence ID" value="NZ_CP051151.1"/>
</dbReference>
<dbReference type="InterPro" id="IPR001387">
    <property type="entry name" value="Cro/C1-type_HTH"/>
</dbReference>
<evidence type="ECO:0000256" key="2">
    <source>
        <dbReference type="SAM" id="Phobius"/>
    </source>
</evidence>
<dbReference type="PANTHER" id="PTHR46558:SF11">
    <property type="entry name" value="HTH-TYPE TRANSCRIPTIONAL REGULATOR XRE"/>
    <property type="match status" value="1"/>
</dbReference>
<feature type="domain" description="HTH cro/C1-type" evidence="3">
    <location>
        <begin position="7"/>
        <end position="61"/>
    </location>
</feature>
<dbReference type="PROSITE" id="PS50943">
    <property type="entry name" value="HTH_CROC1"/>
    <property type="match status" value="1"/>
</dbReference>
<evidence type="ECO:0000313" key="4">
    <source>
        <dbReference type="EMBL" id="QLY40829.1"/>
    </source>
</evidence>
<dbReference type="Gene3D" id="1.10.260.40">
    <property type="entry name" value="lambda repressor-like DNA-binding domains"/>
    <property type="match status" value="1"/>
</dbReference>
<name>A0A7L6N8H9_9MOLU</name>
<protein>
    <submittedName>
        <fullName evidence="4">Helix-turn-helix transcriptional regulator</fullName>
    </submittedName>
</protein>
<feature type="transmembrane region" description="Helical" evidence="2">
    <location>
        <begin position="271"/>
        <end position="294"/>
    </location>
</feature>
<dbReference type="KEGG" id="tbk:HF295_08155"/>
<dbReference type="EMBL" id="CP051151">
    <property type="protein sequence ID" value="QLY40829.1"/>
    <property type="molecule type" value="Genomic_DNA"/>
</dbReference>
<dbReference type="Pfam" id="PF01381">
    <property type="entry name" value="HTH_3"/>
    <property type="match status" value="1"/>
</dbReference>
<gene>
    <name evidence="4" type="ORF">HF295_08155</name>
</gene>
<dbReference type="Proteomes" id="UP000512167">
    <property type="component" value="Chromosome"/>
</dbReference>
<proteinExistence type="predicted"/>
<feature type="transmembrane region" description="Helical" evidence="2">
    <location>
        <begin position="197"/>
        <end position="220"/>
    </location>
</feature>
<accession>A0A7L6N8H9</accession>
<feature type="transmembrane region" description="Helical" evidence="2">
    <location>
        <begin position="114"/>
        <end position="132"/>
    </location>
</feature>
<feature type="transmembrane region" description="Helical" evidence="2">
    <location>
        <begin position="167"/>
        <end position="191"/>
    </location>
</feature>
<sequence length="309" mass="37183">MDVGKRIKYLRKTQDMNQDDLARKLHVAISTISNWENGRNQVSPDYYASLAKIFNISVSELLGEIRPRNDQIINLVSKPYLSYDYERNYLLWFIYFIVMILSLLSPVGGLTLQGFMVFSWILLLIYLIASYFRHYKTNIVTKYYKEDKKLFYEHQSSEKNIQFMRKYYLLMTVMLWFSINLSIIFSFVYLLNQTQDSVVVSLFSIFLILLNLLTINLFFIDYQEKYKSKLIDYKAINIHFFLFRNKLLLFVYTIFYIYYHMMINALNLNPYIDFGMLLLDIIMMFILVVIIMLYESNKLFYSKYKLIVK</sequence>
<keyword evidence="2" id="KW-0812">Transmembrane</keyword>
<feature type="transmembrane region" description="Helical" evidence="2">
    <location>
        <begin position="241"/>
        <end position="259"/>
    </location>
</feature>
<organism evidence="4 5">
    <name type="scientific">Hujiaoplasma nucleasis</name>
    <dbReference type="NCBI Taxonomy" id="2725268"/>
    <lineage>
        <taxon>Bacteria</taxon>
        <taxon>Bacillati</taxon>
        <taxon>Mycoplasmatota</taxon>
        <taxon>Mollicutes</taxon>
        <taxon>Candidatus Izemoplasmatales</taxon>
        <taxon>Hujiaoplasmataceae</taxon>
        <taxon>Hujiaoplasma</taxon>
    </lineage>
</organism>
<keyword evidence="2" id="KW-1133">Transmembrane helix</keyword>
<evidence type="ECO:0000313" key="5">
    <source>
        <dbReference type="Proteomes" id="UP000512167"/>
    </source>
</evidence>
<feature type="transmembrane region" description="Helical" evidence="2">
    <location>
        <begin position="89"/>
        <end position="108"/>
    </location>
</feature>
<reference evidence="4 5" key="1">
    <citation type="submission" date="2020-04" db="EMBL/GenBank/DDBJ databases">
        <authorList>
            <person name="Zheng R.K."/>
            <person name="Sun C.M."/>
        </authorList>
    </citation>
    <scope>NUCLEOTIDE SEQUENCE [LARGE SCALE GENOMIC DNA]</scope>
    <source>
        <strain evidence="5">zrk29</strain>
    </source>
</reference>
<dbReference type="GO" id="GO:0003677">
    <property type="term" value="F:DNA binding"/>
    <property type="evidence" value="ECO:0007669"/>
    <property type="project" value="UniProtKB-KW"/>
</dbReference>
<evidence type="ECO:0000256" key="1">
    <source>
        <dbReference type="ARBA" id="ARBA00023125"/>
    </source>
</evidence>
<dbReference type="SMART" id="SM00530">
    <property type="entry name" value="HTH_XRE"/>
    <property type="match status" value="1"/>
</dbReference>
<dbReference type="PANTHER" id="PTHR46558">
    <property type="entry name" value="TRACRIPTIONAL REGULATORY PROTEIN-RELATED-RELATED"/>
    <property type="match status" value="1"/>
</dbReference>